<feature type="transmembrane region" description="Helical" evidence="1">
    <location>
        <begin position="176"/>
        <end position="196"/>
    </location>
</feature>
<evidence type="ECO:0000256" key="1">
    <source>
        <dbReference type="SAM" id="Phobius"/>
    </source>
</evidence>
<feature type="transmembrane region" description="Helical" evidence="1">
    <location>
        <begin position="304"/>
        <end position="322"/>
    </location>
</feature>
<keyword evidence="1" id="KW-0472">Membrane</keyword>
<gene>
    <name evidence="2" type="ORF">SAMN05421788_101277</name>
</gene>
<dbReference type="STRING" id="477680.SAMN05421788_101277"/>
<proteinExistence type="predicted"/>
<reference evidence="3" key="1">
    <citation type="submission" date="2017-01" db="EMBL/GenBank/DDBJ databases">
        <authorList>
            <person name="Varghese N."/>
            <person name="Submissions S."/>
        </authorList>
    </citation>
    <scope>NUCLEOTIDE SEQUENCE [LARGE SCALE GENOMIC DNA]</scope>
    <source>
        <strain evidence="3">DSM 21054</strain>
    </source>
</reference>
<dbReference type="Proteomes" id="UP000186917">
    <property type="component" value="Unassembled WGS sequence"/>
</dbReference>
<organism evidence="2 3">
    <name type="scientific">Filimonas lacunae</name>
    <dbReference type="NCBI Taxonomy" id="477680"/>
    <lineage>
        <taxon>Bacteria</taxon>
        <taxon>Pseudomonadati</taxon>
        <taxon>Bacteroidota</taxon>
        <taxon>Chitinophagia</taxon>
        <taxon>Chitinophagales</taxon>
        <taxon>Chitinophagaceae</taxon>
        <taxon>Filimonas</taxon>
    </lineage>
</organism>
<feature type="transmembrane region" description="Helical" evidence="1">
    <location>
        <begin position="137"/>
        <end position="170"/>
    </location>
</feature>
<feature type="transmembrane region" description="Helical" evidence="1">
    <location>
        <begin position="255"/>
        <end position="274"/>
    </location>
</feature>
<sequence length="324" mass="36760">MVSRFRENSSGVIFWLLLLSIGLHVSFFQHPPEIIAAQGTGALGGMFYLLPPLPPIILVLVYHALIVFQALRLNHIASELRLYPKVAYVVGMTYILLTALFEQWAHITPALICNSLLIWLFGKMVRLQEVSLTRPVIYNIGMIAGLSVVLYHPAVTLVLLCLLALAILRPFHLNEWFIMLLGVVTPFYFLISVLFLSNSLEDIWLYIPEWSWHLPLPAHGLKTLLATAILWGVLLLVGIYLWRSHAKRTLIQVRKAWAVLLFMLLVLLPVMVICKDAGFESGIMAMVPAAAFIAGIFLFPRRTWLPALLFWLLTLLSLYNTWQH</sequence>
<keyword evidence="1" id="KW-0812">Transmembrane</keyword>
<feature type="transmembrane region" description="Helical" evidence="1">
    <location>
        <begin position="12"/>
        <end position="29"/>
    </location>
</feature>
<name>A0A1N7KL42_9BACT</name>
<feature type="transmembrane region" description="Helical" evidence="1">
    <location>
        <begin position="281"/>
        <end position="298"/>
    </location>
</feature>
<feature type="transmembrane region" description="Helical" evidence="1">
    <location>
        <begin position="224"/>
        <end position="243"/>
    </location>
</feature>
<evidence type="ECO:0000313" key="3">
    <source>
        <dbReference type="Proteomes" id="UP000186917"/>
    </source>
</evidence>
<evidence type="ECO:0000313" key="2">
    <source>
        <dbReference type="EMBL" id="SIS62305.1"/>
    </source>
</evidence>
<dbReference type="EMBL" id="FTOR01000001">
    <property type="protein sequence ID" value="SIS62305.1"/>
    <property type="molecule type" value="Genomic_DNA"/>
</dbReference>
<feature type="transmembrane region" description="Helical" evidence="1">
    <location>
        <begin position="82"/>
        <end position="101"/>
    </location>
</feature>
<keyword evidence="3" id="KW-1185">Reference proteome</keyword>
<keyword evidence="1" id="KW-1133">Transmembrane helix</keyword>
<protein>
    <submittedName>
        <fullName evidence="2">Uncharacterized protein</fullName>
    </submittedName>
</protein>
<feature type="transmembrane region" description="Helical" evidence="1">
    <location>
        <begin position="49"/>
        <end position="70"/>
    </location>
</feature>
<accession>A0A1N7KL42</accession>
<dbReference type="AlphaFoldDB" id="A0A1N7KL42"/>